<dbReference type="InterPro" id="IPR016181">
    <property type="entry name" value="Acyl_CoA_acyltransferase"/>
</dbReference>
<dbReference type="Pfam" id="PF00583">
    <property type="entry name" value="Acetyltransf_1"/>
    <property type="match status" value="1"/>
</dbReference>
<dbReference type="Proteomes" id="UP001458415">
    <property type="component" value="Unassembled WGS sequence"/>
</dbReference>
<dbReference type="PROSITE" id="PS51186">
    <property type="entry name" value="GNAT"/>
    <property type="match status" value="1"/>
</dbReference>
<gene>
    <name evidence="4" type="ORF">ABT317_21290</name>
</gene>
<sequence length="158" mass="17790">MPSGTSASGQDQFRNPEEVDLPGLYQLDHEAFGDIEGYPYFVLRQLFDIHRRDFLLLERDGILRGYALAVHSPGDVHASLLALGVRPEFQRHGHGLALLDAAVHHAKDAGARRMDLVVRPDNVSARRLYKRYGFRVGGFLADHYGPGRDRIHMSFVID</sequence>
<keyword evidence="5" id="KW-1185">Reference proteome</keyword>
<dbReference type="CDD" id="cd04301">
    <property type="entry name" value="NAT_SF"/>
    <property type="match status" value="1"/>
</dbReference>
<organism evidence="4 5">
    <name type="scientific">Streptomyces carpinensis</name>
    <dbReference type="NCBI Taxonomy" id="66369"/>
    <lineage>
        <taxon>Bacteria</taxon>
        <taxon>Bacillati</taxon>
        <taxon>Actinomycetota</taxon>
        <taxon>Actinomycetes</taxon>
        <taxon>Kitasatosporales</taxon>
        <taxon>Streptomycetaceae</taxon>
        <taxon>Streptomyces</taxon>
    </lineage>
</organism>
<dbReference type="PANTHER" id="PTHR43420:SF12">
    <property type="entry name" value="N-ACETYLTRANSFERASE DOMAIN-CONTAINING PROTEIN"/>
    <property type="match status" value="1"/>
</dbReference>
<evidence type="ECO:0000259" key="3">
    <source>
        <dbReference type="PROSITE" id="PS51186"/>
    </source>
</evidence>
<dbReference type="SUPFAM" id="SSF55729">
    <property type="entry name" value="Acyl-CoA N-acyltransferases (Nat)"/>
    <property type="match status" value="1"/>
</dbReference>
<keyword evidence="2 4" id="KW-0012">Acyltransferase</keyword>
<evidence type="ECO:0000313" key="4">
    <source>
        <dbReference type="EMBL" id="MER6979450.1"/>
    </source>
</evidence>
<dbReference type="InterPro" id="IPR000182">
    <property type="entry name" value="GNAT_dom"/>
</dbReference>
<dbReference type="Gene3D" id="3.40.630.30">
    <property type="match status" value="1"/>
</dbReference>
<keyword evidence="1 4" id="KW-0808">Transferase</keyword>
<proteinExistence type="predicted"/>
<feature type="domain" description="N-acetyltransferase" evidence="3">
    <location>
        <begin position="11"/>
        <end position="158"/>
    </location>
</feature>
<comment type="caution">
    <text evidence="4">The sequence shown here is derived from an EMBL/GenBank/DDBJ whole genome shotgun (WGS) entry which is preliminary data.</text>
</comment>
<protein>
    <submittedName>
        <fullName evidence="4">N-acetyltransferase</fullName>
        <ecNumber evidence="4">2.3.1.-</ecNumber>
    </submittedName>
</protein>
<evidence type="ECO:0000256" key="1">
    <source>
        <dbReference type="ARBA" id="ARBA00022679"/>
    </source>
</evidence>
<accession>A0ABV1W5I3</accession>
<name>A0ABV1W5I3_9ACTN</name>
<dbReference type="PANTHER" id="PTHR43420">
    <property type="entry name" value="ACETYLTRANSFERASE"/>
    <property type="match status" value="1"/>
</dbReference>
<reference evidence="4 5" key="1">
    <citation type="submission" date="2024-06" db="EMBL/GenBank/DDBJ databases">
        <title>The Natural Products Discovery Center: Release of the First 8490 Sequenced Strains for Exploring Actinobacteria Biosynthetic Diversity.</title>
        <authorList>
            <person name="Kalkreuter E."/>
            <person name="Kautsar S.A."/>
            <person name="Yang D."/>
            <person name="Bader C.D."/>
            <person name="Teijaro C.N."/>
            <person name="Fluegel L."/>
            <person name="Davis C.M."/>
            <person name="Simpson J.R."/>
            <person name="Lauterbach L."/>
            <person name="Steele A.D."/>
            <person name="Gui C."/>
            <person name="Meng S."/>
            <person name="Li G."/>
            <person name="Viehrig K."/>
            <person name="Ye F."/>
            <person name="Su P."/>
            <person name="Kiefer A.F."/>
            <person name="Nichols A."/>
            <person name="Cepeda A.J."/>
            <person name="Yan W."/>
            <person name="Fan B."/>
            <person name="Jiang Y."/>
            <person name="Adhikari A."/>
            <person name="Zheng C.-J."/>
            <person name="Schuster L."/>
            <person name="Cowan T.M."/>
            <person name="Smanski M.J."/>
            <person name="Chevrette M.G."/>
            <person name="De Carvalho L.P.S."/>
            <person name="Shen B."/>
        </authorList>
    </citation>
    <scope>NUCLEOTIDE SEQUENCE [LARGE SCALE GENOMIC DNA]</scope>
    <source>
        <strain evidence="4 5">NPDC000634</strain>
    </source>
</reference>
<dbReference type="RefSeq" id="WP_158103916.1">
    <property type="nucleotide sequence ID" value="NZ_MUBM01000197.1"/>
</dbReference>
<dbReference type="InterPro" id="IPR050680">
    <property type="entry name" value="YpeA/RimI_acetyltransf"/>
</dbReference>
<dbReference type="GO" id="GO:0016746">
    <property type="term" value="F:acyltransferase activity"/>
    <property type="evidence" value="ECO:0007669"/>
    <property type="project" value="UniProtKB-KW"/>
</dbReference>
<evidence type="ECO:0000256" key="2">
    <source>
        <dbReference type="ARBA" id="ARBA00023315"/>
    </source>
</evidence>
<dbReference type="EC" id="2.3.1.-" evidence="4"/>
<dbReference type="EMBL" id="JBEPCU010000371">
    <property type="protein sequence ID" value="MER6979450.1"/>
    <property type="molecule type" value="Genomic_DNA"/>
</dbReference>
<evidence type="ECO:0000313" key="5">
    <source>
        <dbReference type="Proteomes" id="UP001458415"/>
    </source>
</evidence>